<sequence>MMDGKLILVTNVPDLAPADVVARYKALADIERGFRQHTASGLSTLSAAQKELFDALNLPTPTAAV</sequence>
<evidence type="ECO:0000313" key="1">
    <source>
        <dbReference type="EMBL" id="SAL86297.1"/>
    </source>
</evidence>
<name>A0A158KYV7_9BURK</name>
<evidence type="ECO:0000313" key="2">
    <source>
        <dbReference type="Proteomes" id="UP000054770"/>
    </source>
</evidence>
<protein>
    <recommendedName>
        <fullName evidence="3">Transposase</fullName>
    </recommendedName>
</protein>
<dbReference type="AlphaFoldDB" id="A0A158KYV7"/>
<gene>
    <name evidence="1" type="ORF">AWB68_07981</name>
</gene>
<proteinExistence type="predicted"/>
<dbReference type="Proteomes" id="UP000054770">
    <property type="component" value="Unassembled WGS sequence"/>
</dbReference>
<keyword evidence="2" id="KW-1185">Reference proteome</keyword>
<dbReference type="EMBL" id="FCON02000222">
    <property type="protein sequence ID" value="SAL86297.1"/>
    <property type="molecule type" value="Genomic_DNA"/>
</dbReference>
<organism evidence="1 2">
    <name type="scientific">Caballeronia choica</name>
    <dbReference type="NCBI Taxonomy" id="326476"/>
    <lineage>
        <taxon>Bacteria</taxon>
        <taxon>Pseudomonadati</taxon>
        <taxon>Pseudomonadota</taxon>
        <taxon>Betaproteobacteria</taxon>
        <taxon>Burkholderiales</taxon>
        <taxon>Burkholderiaceae</taxon>
        <taxon>Caballeronia</taxon>
    </lineage>
</organism>
<evidence type="ECO:0008006" key="3">
    <source>
        <dbReference type="Google" id="ProtNLM"/>
    </source>
</evidence>
<comment type="caution">
    <text evidence="1">The sequence shown here is derived from an EMBL/GenBank/DDBJ whole genome shotgun (WGS) entry which is preliminary data.</text>
</comment>
<reference evidence="1" key="1">
    <citation type="submission" date="2016-01" db="EMBL/GenBank/DDBJ databases">
        <authorList>
            <person name="Peeters C."/>
        </authorList>
    </citation>
    <scope>NUCLEOTIDE SEQUENCE [LARGE SCALE GENOMIC DNA]</scope>
    <source>
        <strain evidence="1">LMG 22940</strain>
    </source>
</reference>
<accession>A0A158KYV7</accession>